<feature type="region of interest" description="Disordered" evidence="1">
    <location>
        <begin position="1"/>
        <end position="70"/>
    </location>
</feature>
<dbReference type="SUPFAM" id="SSF56112">
    <property type="entry name" value="Protein kinase-like (PK-like)"/>
    <property type="match status" value="1"/>
</dbReference>
<feature type="compositionally biased region" description="Basic and acidic residues" evidence="1">
    <location>
        <begin position="34"/>
        <end position="44"/>
    </location>
</feature>
<evidence type="ECO:0000256" key="1">
    <source>
        <dbReference type="SAM" id="MobiDB-lite"/>
    </source>
</evidence>
<evidence type="ECO:0000313" key="3">
    <source>
        <dbReference type="EMBL" id="MFD0903241.1"/>
    </source>
</evidence>
<dbReference type="Proteomes" id="UP001596972">
    <property type="component" value="Unassembled WGS sequence"/>
</dbReference>
<evidence type="ECO:0000313" key="4">
    <source>
        <dbReference type="Proteomes" id="UP001596972"/>
    </source>
</evidence>
<evidence type="ECO:0000259" key="2">
    <source>
        <dbReference type="Pfam" id="PF01636"/>
    </source>
</evidence>
<dbReference type="Gene3D" id="3.90.1200.10">
    <property type="match status" value="1"/>
</dbReference>
<accession>A0ABW3EWY0</accession>
<dbReference type="EMBL" id="JBHTJA010000050">
    <property type="protein sequence ID" value="MFD0903241.1"/>
    <property type="molecule type" value="Genomic_DNA"/>
</dbReference>
<sequence>MPTSEGPASETPASQSADTAAGGGAAGPPARLLRRWEIGPDARFADPGPDGGASRRSRRVDTGNGSYLLKEHPAPDRRRILFRHRIVSALDEAGLPVLAPVPARTGRTLVTAAGRGYELFPWAGGRGRDGLELTFAQCEALGGLLGRLHAEMERLTPPVQQSMLVPAPRAADAAAAVDAMLASVPRGGGTDFDALSERRLRERRALLEEFADHQPPDAEVCTVGHLHGSFHGGNLRYGGAGNVTAVLGWDGLTTGPVAGEVVRAAARLFAGEDDRGLDLDRVQAFVRGHRASFPLDAGQIQSAVHRAWWERLCDVAPLRRRYLGEDGARGAERQAQVRGHAALVTWWSAHLERTLDAFAAPYAPGAGDGPAAEAGADVPGDEHAYG</sequence>
<dbReference type="InterPro" id="IPR002575">
    <property type="entry name" value="Aminoglycoside_PTrfase"/>
</dbReference>
<feature type="domain" description="Aminoglycoside phosphotransferase" evidence="2">
    <location>
        <begin position="50"/>
        <end position="286"/>
    </location>
</feature>
<dbReference type="InterPro" id="IPR011009">
    <property type="entry name" value="Kinase-like_dom_sf"/>
</dbReference>
<keyword evidence="4" id="KW-1185">Reference proteome</keyword>
<reference evidence="4" key="1">
    <citation type="journal article" date="2019" name="Int. J. Syst. Evol. Microbiol.">
        <title>The Global Catalogue of Microorganisms (GCM) 10K type strain sequencing project: providing services to taxonomists for standard genome sequencing and annotation.</title>
        <authorList>
            <consortium name="The Broad Institute Genomics Platform"/>
            <consortium name="The Broad Institute Genome Sequencing Center for Infectious Disease"/>
            <person name="Wu L."/>
            <person name="Ma J."/>
        </authorList>
    </citation>
    <scope>NUCLEOTIDE SEQUENCE [LARGE SCALE GENOMIC DNA]</scope>
    <source>
        <strain evidence="4">JCM 31202</strain>
    </source>
</reference>
<organism evidence="3 4">
    <name type="scientific">Actinomadura sediminis</name>
    <dbReference type="NCBI Taxonomy" id="1038904"/>
    <lineage>
        <taxon>Bacteria</taxon>
        <taxon>Bacillati</taxon>
        <taxon>Actinomycetota</taxon>
        <taxon>Actinomycetes</taxon>
        <taxon>Streptosporangiales</taxon>
        <taxon>Thermomonosporaceae</taxon>
        <taxon>Actinomadura</taxon>
    </lineage>
</organism>
<proteinExistence type="predicted"/>
<dbReference type="RefSeq" id="WP_378301849.1">
    <property type="nucleotide sequence ID" value="NZ_JBHTJA010000050.1"/>
</dbReference>
<protein>
    <submittedName>
        <fullName evidence="3">Phosphotransferase enzyme family protein</fullName>
    </submittedName>
</protein>
<dbReference type="Gene3D" id="3.30.200.20">
    <property type="entry name" value="Phosphorylase Kinase, domain 1"/>
    <property type="match status" value="1"/>
</dbReference>
<name>A0ABW3EWY0_9ACTN</name>
<gene>
    <name evidence="3" type="ORF">ACFQ11_22805</name>
</gene>
<dbReference type="Pfam" id="PF01636">
    <property type="entry name" value="APH"/>
    <property type="match status" value="1"/>
</dbReference>
<comment type="caution">
    <text evidence="3">The sequence shown here is derived from an EMBL/GenBank/DDBJ whole genome shotgun (WGS) entry which is preliminary data.</text>
</comment>